<protein>
    <submittedName>
        <fullName evidence="6">D-malate degradation protein R</fullName>
    </submittedName>
</protein>
<dbReference type="InterPro" id="IPR005119">
    <property type="entry name" value="LysR_subst-bd"/>
</dbReference>
<proteinExistence type="inferred from homology"/>
<dbReference type="CDD" id="cd08422">
    <property type="entry name" value="PBP2_CrgA_like"/>
    <property type="match status" value="1"/>
</dbReference>
<dbReference type="STRING" id="1457154.CAPSK01_003297"/>
<dbReference type="GO" id="GO:0043565">
    <property type="term" value="F:sequence-specific DNA binding"/>
    <property type="evidence" value="ECO:0007669"/>
    <property type="project" value="TreeGrafter"/>
</dbReference>
<dbReference type="SUPFAM" id="SSF53850">
    <property type="entry name" value="Periplasmic binding protein-like II"/>
    <property type="match status" value="1"/>
</dbReference>
<dbReference type="Gene3D" id="1.10.10.10">
    <property type="entry name" value="Winged helix-like DNA-binding domain superfamily/Winged helix DNA-binding domain"/>
    <property type="match status" value="1"/>
</dbReference>
<dbReference type="InterPro" id="IPR036390">
    <property type="entry name" value="WH_DNA-bd_sf"/>
</dbReference>
<evidence type="ECO:0000313" key="7">
    <source>
        <dbReference type="Proteomes" id="UP000019812"/>
    </source>
</evidence>
<dbReference type="PROSITE" id="PS50931">
    <property type="entry name" value="HTH_LYSR"/>
    <property type="match status" value="1"/>
</dbReference>
<dbReference type="EMBL" id="JDSS02000031">
    <property type="protein sequence ID" value="KFB67181.1"/>
    <property type="molecule type" value="Genomic_DNA"/>
</dbReference>
<dbReference type="Pfam" id="PF03466">
    <property type="entry name" value="LysR_substrate"/>
    <property type="match status" value="1"/>
</dbReference>
<dbReference type="InterPro" id="IPR036388">
    <property type="entry name" value="WH-like_DNA-bd_sf"/>
</dbReference>
<sequence length="305" mass="34311">MDRFDSMRIYLRVAEIGSFAAVARQMDVARSVITRQVAALEAHLGVKLIARSTRSLTLTSAGSTYLESCREILDLVEAAESGLADERQEPRGLIRLSVPLSFGLRHLSPLLMDFSATYPEVITEIDFTDRRVKLIEEGLDLAIRITRRLEPLDVRRRIGSSHLVVVASPEYLRRHGEPRHPRELVKHECLIYLPAQQEGWPFLVDGVTEVFPVRGRMRANNGDALLDAAIRGLGITAQPSFLTAAAIEAGWVQPILRDYPMPELGIYALLAGNRYVPQRVRVLIDYLAERIGARPYWESAYPEEL</sequence>
<comment type="caution">
    <text evidence="6">The sequence shown here is derived from an EMBL/GenBank/DDBJ whole genome shotgun (WGS) entry which is preliminary data.</text>
</comment>
<accession>A0A084XXI7</accession>
<evidence type="ECO:0000256" key="4">
    <source>
        <dbReference type="ARBA" id="ARBA00023163"/>
    </source>
</evidence>
<dbReference type="AlphaFoldDB" id="A0A084XXI7"/>
<keyword evidence="3" id="KW-0238">DNA-binding</keyword>
<keyword evidence="4" id="KW-0804">Transcription</keyword>
<reference evidence="6 7" key="1">
    <citation type="submission" date="2014-07" db="EMBL/GenBank/DDBJ databases">
        <title>Expanding our view of genomic diversity in Candidatus Accumulibacter clades.</title>
        <authorList>
            <person name="Skennerton C.T."/>
            <person name="Barr J.J."/>
            <person name="Slater F.R."/>
            <person name="Bond P.L."/>
            <person name="Tyson G.W."/>
        </authorList>
    </citation>
    <scope>NUCLEOTIDE SEQUENCE [LARGE SCALE GENOMIC DNA]</scope>
    <source>
        <strain evidence="7">SK-01</strain>
    </source>
</reference>
<dbReference type="FunFam" id="1.10.10.10:FF:000001">
    <property type="entry name" value="LysR family transcriptional regulator"/>
    <property type="match status" value="1"/>
</dbReference>
<dbReference type="InterPro" id="IPR058163">
    <property type="entry name" value="LysR-type_TF_proteobact-type"/>
</dbReference>
<dbReference type="Pfam" id="PF00126">
    <property type="entry name" value="HTH_1"/>
    <property type="match status" value="1"/>
</dbReference>
<dbReference type="SUPFAM" id="SSF46785">
    <property type="entry name" value="Winged helix' DNA-binding domain"/>
    <property type="match status" value="1"/>
</dbReference>
<dbReference type="GO" id="GO:0006351">
    <property type="term" value="P:DNA-templated transcription"/>
    <property type="evidence" value="ECO:0007669"/>
    <property type="project" value="TreeGrafter"/>
</dbReference>
<dbReference type="Gene3D" id="3.40.190.290">
    <property type="match status" value="1"/>
</dbReference>
<name>A0A084XXI7_9PROT</name>
<dbReference type="InterPro" id="IPR000847">
    <property type="entry name" value="LysR_HTH_N"/>
</dbReference>
<dbReference type="PANTHER" id="PTHR30537">
    <property type="entry name" value="HTH-TYPE TRANSCRIPTIONAL REGULATOR"/>
    <property type="match status" value="1"/>
</dbReference>
<evidence type="ECO:0000256" key="1">
    <source>
        <dbReference type="ARBA" id="ARBA00009437"/>
    </source>
</evidence>
<dbReference type="GO" id="GO:0003700">
    <property type="term" value="F:DNA-binding transcription factor activity"/>
    <property type="evidence" value="ECO:0007669"/>
    <property type="project" value="InterPro"/>
</dbReference>
<evidence type="ECO:0000259" key="5">
    <source>
        <dbReference type="PROSITE" id="PS50931"/>
    </source>
</evidence>
<gene>
    <name evidence="6" type="primary">dmlR_3</name>
    <name evidence="6" type="ORF">CAPSK01_003297</name>
</gene>
<dbReference type="RefSeq" id="WP_034928052.1">
    <property type="nucleotide sequence ID" value="NZ_JDSS02000031.1"/>
</dbReference>
<organism evidence="6 7">
    <name type="scientific">Candidatus Accumulibacter vicinus</name>
    <dbReference type="NCBI Taxonomy" id="2954382"/>
    <lineage>
        <taxon>Bacteria</taxon>
        <taxon>Pseudomonadati</taxon>
        <taxon>Pseudomonadota</taxon>
        <taxon>Betaproteobacteria</taxon>
        <taxon>Candidatus Accumulibacter</taxon>
    </lineage>
</organism>
<feature type="domain" description="HTH lysR-type" evidence="5">
    <location>
        <begin position="1"/>
        <end position="59"/>
    </location>
</feature>
<evidence type="ECO:0000256" key="3">
    <source>
        <dbReference type="ARBA" id="ARBA00023125"/>
    </source>
</evidence>
<dbReference type="Proteomes" id="UP000019812">
    <property type="component" value="Unassembled WGS sequence"/>
</dbReference>
<keyword evidence="2" id="KW-0805">Transcription regulation</keyword>
<evidence type="ECO:0000256" key="2">
    <source>
        <dbReference type="ARBA" id="ARBA00023015"/>
    </source>
</evidence>
<dbReference type="PANTHER" id="PTHR30537:SF5">
    <property type="entry name" value="HTH-TYPE TRANSCRIPTIONAL ACTIVATOR TTDR-RELATED"/>
    <property type="match status" value="1"/>
</dbReference>
<comment type="similarity">
    <text evidence="1">Belongs to the LysR transcriptional regulatory family.</text>
</comment>
<evidence type="ECO:0000313" key="6">
    <source>
        <dbReference type="EMBL" id="KFB67181.1"/>
    </source>
</evidence>